<feature type="compositionally biased region" description="Acidic residues" evidence="1">
    <location>
        <begin position="54"/>
        <end position="63"/>
    </location>
</feature>
<dbReference type="PROSITE" id="PS50943">
    <property type="entry name" value="HTH_CROC1"/>
    <property type="match status" value="1"/>
</dbReference>
<evidence type="ECO:0000259" key="3">
    <source>
        <dbReference type="PROSITE" id="PS50943"/>
    </source>
</evidence>
<evidence type="ECO:0000256" key="2">
    <source>
        <dbReference type="SAM" id="Phobius"/>
    </source>
</evidence>
<feature type="compositionally biased region" description="Acidic residues" evidence="1">
    <location>
        <begin position="72"/>
        <end position="84"/>
    </location>
</feature>
<dbReference type="InterPro" id="IPR010982">
    <property type="entry name" value="Lambda_DNA-bd_dom_sf"/>
</dbReference>
<dbReference type="Pfam" id="PF01381">
    <property type="entry name" value="HTH_3"/>
    <property type="match status" value="1"/>
</dbReference>
<reference evidence="4" key="1">
    <citation type="journal article" date="2021" name="Proc. Natl. Acad. Sci. U.S.A.">
        <title>A Catalog of Tens of Thousands of Viruses from Human Metagenomes Reveals Hidden Associations with Chronic Diseases.</title>
        <authorList>
            <person name="Tisza M.J."/>
            <person name="Buck C.B."/>
        </authorList>
    </citation>
    <scope>NUCLEOTIDE SEQUENCE</scope>
    <source>
        <strain evidence="4">CtTDf8</strain>
    </source>
</reference>
<evidence type="ECO:0000256" key="1">
    <source>
        <dbReference type="SAM" id="MobiDB-lite"/>
    </source>
</evidence>
<feature type="domain" description="HTH cro/C1-type" evidence="3">
    <location>
        <begin position="1"/>
        <end position="54"/>
    </location>
</feature>
<feature type="transmembrane region" description="Helical" evidence="2">
    <location>
        <begin position="137"/>
        <end position="158"/>
    </location>
</feature>
<dbReference type="CDD" id="cd00093">
    <property type="entry name" value="HTH_XRE"/>
    <property type="match status" value="1"/>
</dbReference>
<keyword evidence="2" id="KW-1133">Transmembrane helix</keyword>
<dbReference type="EMBL" id="BK016093">
    <property type="protein sequence ID" value="DAF94452.1"/>
    <property type="molecule type" value="Genomic_DNA"/>
</dbReference>
<dbReference type="SUPFAM" id="SSF47413">
    <property type="entry name" value="lambda repressor-like DNA-binding domains"/>
    <property type="match status" value="1"/>
</dbReference>
<name>A0A8S5UJ44_9CAUD</name>
<dbReference type="Gene3D" id="1.10.260.40">
    <property type="entry name" value="lambda repressor-like DNA-binding domains"/>
    <property type="match status" value="1"/>
</dbReference>
<organism evidence="4">
    <name type="scientific">Siphoviridae sp. ctTDf8</name>
    <dbReference type="NCBI Taxonomy" id="2825517"/>
    <lineage>
        <taxon>Viruses</taxon>
        <taxon>Duplodnaviria</taxon>
        <taxon>Heunggongvirae</taxon>
        <taxon>Uroviricota</taxon>
        <taxon>Caudoviricetes</taxon>
    </lineage>
</organism>
<dbReference type="InterPro" id="IPR001387">
    <property type="entry name" value="Cro/C1-type_HTH"/>
</dbReference>
<feature type="region of interest" description="Disordered" evidence="1">
    <location>
        <begin position="1"/>
        <end position="24"/>
    </location>
</feature>
<evidence type="ECO:0000313" key="4">
    <source>
        <dbReference type="EMBL" id="DAF94452.1"/>
    </source>
</evidence>
<proteinExistence type="predicted"/>
<accession>A0A8S5UJ44</accession>
<feature type="region of interest" description="Disordered" evidence="1">
    <location>
        <begin position="51"/>
        <end position="99"/>
    </location>
</feature>
<sequence length="167" mass="18579">MRAKMNDKGLTNAELAELSGTSESTVKRALNGSSISHYTLSQIADSLGVREEWLSGDEPEIEPVEPAPDSTADCDDPIEPAEPEDAVKAESSEARQSGVEEAIEAVGRVYIERIEDLRQRVEDQKTLYYKSRRECHALWAFIVAIVSFICIMLAVDVFNPHIGWVRN</sequence>
<keyword evidence="2" id="KW-0472">Membrane</keyword>
<dbReference type="GO" id="GO:0003677">
    <property type="term" value="F:DNA binding"/>
    <property type="evidence" value="ECO:0007669"/>
    <property type="project" value="InterPro"/>
</dbReference>
<protein>
    <submittedName>
        <fullName evidence="4">Helix-turn-helix domain protein</fullName>
    </submittedName>
</protein>
<keyword evidence="2" id="KW-0812">Transmembrane</keyword>